<feature type="transmembrane region" description="Helical" evidence="6">
    <location>
        <begin position="128"/>
        <end position="147"/>
    </location>
</feature>
<dbReference type="GO" id="GO:0016020">
    <property type="term" value="C:membrane"/>
    <property type="evidence" value="ECO:0007669"/>
    <property type="project" value="UniProtKB-SubCell"/>
</dbReference>
<feature type="transmembrane region" description="Helical" evidence="6">
    <location>
        <begin position="63"/>
        <end position="81"/>
    </location>
</feature>
<organism evidence="7 8">
    <name type="scientific">Hephaestia caeni</name>
    <dbReference type="NCBI Taxonomy" id="645617"/>
    <lineage>
        <taxon>Bacteria</taxon>
        <taxon>Pseudomonadati</taxon>
        <taxon>Pseudomonadota</taxon>
        <taxon>Alphaproteobacteria</taxon>
        <taxon>Sphingomonadales</taxon>
        <taxon>Sphingomonadaceae</taxon>
        <taxon>Hephaestia</taxon>
    </lineage>
</organism>
<dbReference type="InterPro" id="IPR001727">
    <property type="entry name" value="GDT1-like"/>
</dbReference>
<name>A0A397PA06_9SPHN</name>
<keyword evidence="8" id="KW-1185">Reference proteome</keyword>
<gene>
    <name evidence="7" type="ORF">DFR49_2250</name>
</gene>
<keyword evidence="3 6" id="KW-0812">Transmembrane</keyword>
<dbReference type="EMBL" id="QXDC01000003">
    <property type="protein sequence ID" value="RIA44015.1"/>
    <property type="molecule type" value="Genomic_DNA"/>
</dbReference>
<feature type="transmembrane region" description="Helical" evidence="6">
    <location>
        <begin position="159"/>
        <end position="181"/>
    </location>
</feature>
<feature type="transmembrane region" description="Helical" evidence="6">
    <location>
        <begin position="31"/>
        <end position="56"/>
    </location>
</feature>
<evidence type="ECO:0000256" key="1">
    <source>
        <dbReference type="ARBA" id="ARBA00004141"/>
    </source>
</evidence>
<evidence type="ECO:0000256" key="4">
    <source>
        <dbReference type="ARBA" id="ARBA00022989"/>
    </source>
</evidence>
<evidence type="ECO:0000313" key="7">
    <source>
        <dbReference type="EMBL" id="RIA44015.1"/>
    </source>
</evidence>
<evidence type="ECO:0000256" key="6">
    <source>
        <dbReference type="RuleBase" id="RU365102"/>
    </source>
</evidence>
<proteinExistence type="inferred from homology"/>
<reference evidence="7 8" key="1">
    <citation type="submission" date="2018-08" db="EMBL/GenBank/DDBJ databases">
        <title>Genomic Encyclopedia of Type Strains, Phase IV (KMG-IV): sequencing the most valuable type-strain genomes for metagenomic binning, comparative biology and taxonomic classification.</title>
        <authorList>
            <person name="Goeker M."/>
        </authorList>
    </citation>
    <scope>NUCLEOTIDE SEQUENCE [LARGE SCALE GENOMIC DNA]</scope>
    <source>
        <strain evidence="7 8">DSM 25527</strain>
    </source>
</reference>
<comment type="caution">
    <text evidence="7">The sequence shown here is derived from an EMBL/GenBank/DDBJ whole genome shotgun (WGS) entry which is preliminary data.</text>
</comment>
<feature type="transmembrane region" description="Helical" evidence="6">
    <location>
        <begin position="101"/>
        <end position="121"/>
    </location>
</feature>
<comment type="subcellular location">
    <subcellularLocation>
        <location evidence="1 6">Membrane</location>
        <topology evidence="1 6">Multi-pass membrane protein</topology>
    </subcellularLocation>
</comment>
<accession>A0A397PA06</accession>
<dbReference type="GO" id="GO:0046873">
    <property type="term" value="F:metal ion transmembrane transporter activity"/>
    <property type="evidence" value="ECO:0007669"/>
    <property type="project" value="InterPro"/>
</dbReference>
<comment type="similarity">
    <text evidence="2 6">Belongs to the GDT1 family.</text>
</comment>
<dbReference type="AlphaFoldDB" id="A0A397PA06"/>
<evidence type="ECO:0000256" key="5">
    <source>
        <dbReference type="ARBA" id="ARBA00023136"/>
    </source>
</evidence>
<sequence>MAALVAALFAQASDRTPWCAALLGSRFARPVPVIAALVIAIVVINGLGAVAGALIGSMLTPEARALLLALALVSAGAAALFKMKAPDALPDSRLGPLATGLLALLALGIGDRTQFVTFALAARTPIPALAFVGATLGSLAVTIPAALMEEAAWCRLPLGTIRIACCAVLTVAGLLIGLDALRLL</sequence>
<dbReference type="Proteomes" id="UP000266568">
    <property type="component" value="Unassembled WGS sequence"/>
</dbReference>
<evidence type="ECO:0000256" key="3">
    <source>
        <dbReference type="ARBA" id="ARBA00022692"/>
    </source>
</evidence>
<evidence type="ECO:0000313" key="8">
    <source>
        <dbReference type="Proteomes" id="UP000266568"/>
    </source>
</evidence>
<dbReference type="Pfam" id="PF01169">
    <property type="entry name" value="GDT1"/>
    <property type="match status" value="2"/>
</dbReference>
<evidence type="ECO:0000256" key="2">
    <source>
        <dbReference type="ARBA" id="ARBA00009190"/>
    </source>
</evidence>
<keyword evidence="4 6" id="KW-1133">Transmembrane helix</keyword>
<protein>
    <recommendedName>
        <fullName evidence="6">GDT1 family protein</fullName>
    </recommendedName>
</protein>
<keyword evidence="5 6" id="KW-0472">Membrane</keyword>